<protein>
    <submittedName>
        <fullName evidence="1">Uncharacterized protein</fullName>
    </submittedName>
</protein>
<dbReference type="AlphaFoldDB" id="A0A7C8ZXB0"/>
<proteinExistence type="predicted"/>
<organism evidence="1">
    <name type="scientific">Opuntia streptacantha</name>
    <name type="common">Prickly pear cactus</name>
    <name type="synonym">Opuntia cardona</name>
    <dbReference type="NCBI Taxonomy" id="393608"/>
    <lineage>
        <taxon>Eukaryota</taxon>
        <taxon>Viridiplantae</taxon>
        <taxon>Streptophyta</taxon>
        <taxon>Embryophyta</taxon>
        <taxon>Tracheophyta</taxon>
        <taxon>Spermatophyta</taxon>
        <taxon>Magnoliopsida</taxon>
        <taxon>eudicotyledons</taxon>
        <taxon>Gunneridae</taxon>
        <taxon>Pentapetalae</taxon>
        <taxon>Caryophyllales</taxon>
        <taxon>Cactineae</taxon>
        <taxon>Cactaceae</taxon>
        <taxon>Opuntioideae</taxon>
        <taxon>Opuntia</taxon>
    </lineage>
</organism>
<reference evidence="1" key="2">
    <citation type="submission" date="2020-07" db="EMBL/GenBank/DDBJ databases">
        <authorList>
            <person name="Vera ALvarez R."/>
            <person name="Arias-Moreno D.M."/>
            <person name="Jimenez-Jacinto V."/>
            <person name="Jimenez-Bremont J.F."/>
            <person name="Swaminathan K."/>
            <person name="Moose S.P."/>
            <person name="Guerrero-Gonzalez M.L."/>
            <person name="Marino-Ramirez L."/>
            <person name="Landsman D."/>
            <person name="Rodriguez-Kessler M."/>
            <person name="Delgado-Sanchez P."/>
        </authorList>
    </citation>
    <scope>NUCLEOTIDE SEQUENCE</scope>
    <source>
        <tissue evidence="1">Cladode</tissue>
    </source>
</reference>
<accession>A0A7C8ZXB0</accession>
<evidence type="ECO:0000313" key="1">
    <source>
        <dbReference type="EMBL" id="MBA4652035.1"/>
    </source>
</evidence>
<sequence length="119" mass="13865">MVDIKFVDKLWVRIRNKEFSSRAIRDSNLPQSRPISWGFINKFTHINDMPCCYVNSGIVFVVSNEARDPSIQIVAPWPYVVDFEMTFIIRSCPELIPLTFPLPGSNFPWCSESYICCRR</sequence>
<dbReference type="EMBL" id="GISG01172725">
    <property type="protein sequence ID" value="MBA4652035.1"/>
    <property type="molecule type" value="Transcribed_RNA"/>
</dbReference>
<reference evidence="1" key="1">
    <citation type="journal article" date="2013" name="J. Plant Res.">
        <title>Effect of fungi and light on seed germination of three Opuntia species from semiarid lands of central Mexico.</title>
        <authorList>
            <person name="Delgado-Sanchez P."/>
            <person name="Jimenez-Bremont J.F."/>
            <person name="Guerrero-Gonzalez Mde L."/>
            <person name="Flores J."/>
        </authorList>
    </citation>
    <scope>NUCLEOTIDE SEQUENCE</scope>
    <source>
        <tissue evidence="1">Cladode</tissue>
    </source>
</reference>
<name>A0A7C8ZXB0_OPUST</name>